<reference evidence="3" key="1">
    <citation type="submission" date="2022-03" db="EMBL/GenBank/DDBJ databases">
        <authorList>
            <person name="Alioto T."/>
            <person name="Alioto T."/>
            <person name="Gomez Garrido J."/>
        </authorList>
    </citation>
    <scope>NUCLEOTIDE SEQUENCE</scope>
</reference>
<feature type="compositionally biased region" description="Basic and acidic residues" evidence="1">
    <location>
        <begin position="53"/>
        <end position="67"/>
    </location>
</feature>
<dbReference type="Pfam" id="PF12510">
    <property type="entry name" value="Smoothelin"/>
    <property type="match status" value="1"/>
</dbReference>
<gene>
    <name evidence="3" type="ORF">PECUL_23A035720</name>
</gene>
<keyword evidence="4" id="KW-1185">Reference proteome</keyword>
<feature type="domain" description="Smoothelin" evidence="2">
    <location>
        <begin position="4"/>
        <end position="41"/>
    </location>
</feature>
<protein>
    <recommendedName>
        <fullName evidence="2">Smoothelin domain-containing protein</fullName>
    </recommendedName>
</protein>
<evidence type="ECO:0000313" key="4">
    <source>
        <dbReference type="Proteomes" id="UP001295444"/>
    </source>
</evidence>
<evidence type="ECO:0000256" key="1">
    <source>
        <dbReference type="SAM" id="MobiDB-lite"/>
    </source>
</evidence>
<dbReference type="InterPro" id="IPR022189">
    <property type="entry name" value="SMTN"/>
</dbReference>
<dbReference type="EMBL" id="OW240916">
    <property type="protein sequence ID" value="CAH2294884.1"/>
    <property type="molecule type" value="Genomic_DNA"/>
</dbReference>
<name>A0AAD1S8B4_PELCU</name>
<feature type="region of interest" description="Disordered" evidence="1">
    <location>
        <begin position="53"/>
        <end position="75"/>
    </location>
</feature>
<proteinExistence type="predicted"/>
<evidence type="ECO:0000259" key="2">
    <source>
        <dbReference type="Pfam" id="PF12510"/>
    </source>
</evidence>
<organism evidence="3 4">
    <name type="scientific">Pelobates cultripes</name>
    <name type="common">Western spadefoot toad</name>
    <dbReference type="NCBI Taxonomy" id="61616"/>
    <lineage>
        <taxon>Eukaryota</taxon>
        <taxon>Metazoa</taxon>
        <taxon>Chordata</taxon>
        <taxon>Craniata</taxon>
        <taxon>Vertebrata</taxon>
        <taxon>Euteleostomi</taxon>
        <taxon>Amphibia</taxon>
        <taxon>Batrachia</taxon>
        <taxon>Anura</taxon>
        <taxon>Pelobatoidea</taxon>
        <taxon>Pelobatidae</taxon>
        <taxon>Pelobates</taxon>
    </lineage>
</organism>
<dbReference type="AlphaFoldDB" id="A0AAD1S8B4"/>
<accession>A0AAD1S8B4</accession>
<dbReference type="Proteomes" id="UP001295444">
    <property type="component" value="Chromosome 05"/>
</dbReference>
<evidence type="ECO:0000313" key="3">
    <source>
        <dbReference type="EMBL" id="CAH2294884.1"/>
    </source>
</evidence>
<sequence length="75" mass="8878">MSEDRFSAMDEGSLRKLLEATLDLAERREIRTAIRELRRKELERCEEALASKRFRSERSNEQEDKENQPGLVLLQ</sequence>